<accession>C8PLU6</accession>
<dbReference type="OrthoDB" id="361824at2"/>
<proteinExistence type="predicted"/>
<dbReference type="Proteomes" id="UP000004509">
    <property type="component" value="Unassembled WGS sequence"/>
</dbReference>
<gene>
    <name evidence="1" type="ORF">TREVI0001_1374</name>
</gene>
<reference evidence="1 2" key="1">
    <citation type="submission" date="2009-07" db="EMBL/GenBank/DDBJ databases">
        <authorList>
            <person name="Madupu R."/>
            <person name="Sebastian Y."/>
            <person name="Durkin A.S."/>
            <person name="Torralba M."/>
            <person name="Methe B."/>
            <person name="Sutton G.G."/>
            <person name="Strausberg R.L."/>
            <person name="Nelson K.E."/>
        </authorList>
    </citation>
    <scope>NUCLEOTIDE SEQUENCE [LARGE SCALE GENOMIC DNA]</scope>
    <source>
        <strain evidence="1 2">ATCC 35580</strain>
    </source>
</reference>
<evidence type="ECO:0000313" key="1">
    <source>
        <dbReference type="EMBL" id="EEV21610.1"/>
    </source>
</evidence>
<sequence>MSDEMICLEEEANVAVKHVFRAELLNAIAKNDKEAFKKCVEQIGKDWHVSRTVETEEKEEFREDLWKNKEAILSNKYEWNKSQYSAYSYESKICFLLNPVYYKLIYDGLNKAALTEFYESIHDTRKVNKETWQETVEHYYSKILSFSPKDETDIDRIFREDFKLWAKDTVKTWIVKENGHITYKRGLTPESAQELSV</sequence>
<dbReference type="STRING" id="596324.TREVI0001_1374"/>
<protein>
    <submittedName>
        <fullName evidence="1">Uncharacterized protein</fullName>
    </submittedName>
</protein>
<dbReference type="AlphaFoldDB" id="C8PLU6"/>
<evidence type="ECO:0000313" key="2">
    <source>
        <dbReference type="Proteomes" id="UP000004509"/>
    </source>
</evidence>
<dbReference type="EMBL" id="ACYH01000002">
    <property type="protein sequence ID" value="EEV21610.1"/>
    <property type="molecule type" value="Genomic_DNA"/>
</dbReference>
<dbReference type="eggNOG" id="ENOG5031CWD">
    <property type="taxonomic scope" value="Bacteria"/>
</dbReference>
<organism evidence="1 2">
    <name type="scientific">Treponema vincentii ATCC 35580</name>
    <dbReference type="NCBI Taxonomy" id="596324"/>
    <lineage>
        <taxon>Bacteria</taxon>
        <taxon>Pseudomonadati</taxon>
        <taxon>Spirochaetota</taxon>
        <taxon>Spirochaetia</taxon>
        <taxon>Spirochaetales</taxon>
        <taxon>Treponemataceae</taxon>
        <taxon>Treponema</taxon>
    </lineage>
</organism>
<comment type="caution">
    <text evidence="1">The sequence shown here is derived from an EMBL/GenBank/DDBJ whole genome shotgun (WGS) entry which is preliminary data.</text>
</comment>
<dbReference type="RefSeq" id="WP_006187490.1">
    <property type="nucleotide sequence ID" value="NZ_ACYH01000002.1"/>
</dbReference>
<name>C8PLU6_9SPIR</name>